<name>A0A517NQN1_9BACT</name>
<proteinExistence type="predicted"/>
<dbReference type="SUPFAM" id="SSF48452">
    <property type="entry name" value="TPR-like"/>
    <property type="match status" value="1"/>
</dbReference>
<evidence type="ECO:0000313" key="1">
    <source>
        <dbReference type="EMBL" id="QDT09425.1"/>
    </source>
</evidence>
<reference evidence="1 2" key="1">
    <citation type="submission" date="2019-02" db="EMBL/GenBank/DDBJ databases">
        <title>Deep-cultivation of Planctomycetes and their phenomic and genomic characterization uncovers novel biology.</title>
        <authorList>
            <person name="Wiegand S."/>
            <person name="Jogler M."/>
            <person name="Boedeker C."/>
            <person name="Pinto D."/>
            <person name="Vollmers J."/>
            <person name="Rivas-Marin E."/>
            <person name="Kohn T."/>
            <person name="Peeters S.H."/>
            <person name="Heuer A."/>
            <person name="Rast P."/>
            <person name="Oberbeckmann S."/>
            <person name="Bunk B."/>
            <person name="Jeske O."/>
            <person name="Meyerdierks A."/>
            <person name="Storesund J.E."/>
            <person name="Kallscheuer N."/>
            <person name="Luecker S."/>
            <person name="Lage O.M."/>
            <person name="Pohl T."/>
            <person name="Merkel B.J."/>
            <person name="Hornburger P."/>
            <person name="Mueller R.-W."/>
            <person name="Bruemmer F."/>
            <person name="Labrenz M."/>
            <person name="Spormann A.M."/>
            <person name="Op den Camp H."/>
            <person name="Overmann J."/>
            <person name="Amann R."/>
            <person name="Jetten M.S.M."/>
            <person name="Mascher T."/>
            <person name="Medema M.H."/>
            <person name="Devos D.P."/>
            <person name="Kaster A.-K."/>
            <person name="Ovreas L."/>
            <person name="Rohde M."/>
            <person name="Galperin M.Y."/>
            <person name="Jogler C."/>
        </authorList>
    </citation>
    <scope>NUCLEOTIDE SEQUENCE [LARGE SCALE GENOMIC DNA]</scope>
    <source>
        <strain evidence="1 2">K23_9</strain>
    </source>
</reference>
<accession>A0A517NQN1</accession>
<dbReference type="RefSeq" id="WP_145416983.1">
    <property type="nucleotide sequence ID" value="NZ_CP036526.1"/>
</dbReference>
<dbReference type="InterPro" id="IPR011990">
    <property type="entry name" value="TPR-like_helical_dom_sf"/>
</dbReference>
<dbReference type="Gene3D" id="1.25.40.10">
    <property type="entry name" value="Tetratricopeptide repeat domain"/>
    <property type="match status" value="1"/>
</dbReference>
<keyword evidence="2" id="KW-1185">Reference proteome</keyword>
<gene>
    <name evidence="1" type="ORF">K239x_13710</name>
</gene>
<dbReference type="Proteomes" id="UP000319817">
    <property type="component" value="Chromosome"/>
</dbReference>
<sequence length="334" mass="36951">MIDFHWPATSGGRWSTLRRLRNGLLLGLVLASPVGCRMSAPIHVWQPPLIESTVGKKVVLSEVAGPKKTADLLREKLIVGVPSDTGRTTIVSQPVQLEQSEAIRLVSATEDAPSDIALQAAASLEGYDYVLRGEILKDRRPPSVQANGKRLTVSWRLSELGDSQSRSADQRRARGAPVVVDRESAIQRYPDLGLVADEEVVLATAAVRDTYRLFTPSTRRDEVTLAIPYLMPGSAEVRQGNMAARAGRWDEAKRIWTQAAEDHSLQIAAVHNLALAAAAAQDFSTAKTLARKAIRRQPTKLHKQTAMWIERMQREYHEAFDLPDPPEGWFLTKE</sequence>
<organism evidence="1 2">
    <name type="scientific">Stieleria marina</name>
    <dbReference type="NCBI Taxonomy" id="1930275"/>
    <lineage>
        <taxon>Bacteria</taxon>
        <taxon>Pseudomonadati</taxon>
        <taxon>Planctomycetota</taxon>
        <taxon>Planctomycetia</taxon>
        <taxon>Pirellulales</taxon>
        <taxon>Pirellulaceae</taxon>
        <taxon>Stieleria</taxon>
    </lineage>
</organism>
<dbReference type="AlphaFoldDB" id="A0A517NQN1"/>
<evidence type="ECO:0000313" key="2">
    <source>
        <dbReference type="Proteomes" id="UP000319817"/>
    </source>
</evidence>
<dbReference type="EMBL" id="CP036526">
    <property type="protein sequence ID" value="QDT09425.1"/>
    <property type="molecule type" value="Genomic_DNA"/>
</dbReference>
<protein>
    <submittedName>
        <fullName evidence="1">Uncharacterized protein</fullName>
    </submittedName>
</protein>
<dbReference type="OrthoDB" id="262809at2"/>